<feature type="repeat" description="TNFR-Cys" evidence="1">
    <location>
        <begin position="60"/>
        <end position="103"/>
    </location>
</feature>
<dbReference type="PROSITE" id="PS00652">
    <property type="entry name" value="TNFR_NGFR_1"/>
    <property type="match status" value="2"/>
</dbReference>
<feature type="transmembrane region" description="Helical" evidence="2">
    <location>
        <begin position="195"/>
        <end position="216"/>
    </location>
</feature>
<dbReference type="InterPro" id="IPR001368">
    <property type="entry name" value="TNFR/NGFR_Cys_rich_reg"/>
</dbReference>
<dbReference type="GO" id="GO:0050830">
    <property type="term" value="P:defense response to Gram-positive bacterium"/>
    <property type="evidence" value="ECO:0007669"/>
    <property type="project" value="TreeGrafter"/>
</dbReference>
<keyword evidence="6" id="KW-1185">Reference proteome</keyword>
<dbReference type="GO" id="GO:0009897">
    <property type="term" value="C:external side of plasma membrane"/>
    <property type="evidence" value="ECO:0007669"/>
    <property type="project" value="TreeGrafter"/>
</dbReference>
<keyword evidence="2" id="KW-0472">Membrane</keyword>
<dbReference type="GO" id="GO:0050829">
    <property type="term" value="P:defense response to Gram-negative bacterium"/>
    <property type="evidence" value="ECO:0007669"/>
    <property type="project" value="TreeGrafter"/>
</dbReference>
<dbReference type="SMART" id="SM00208">
    <property type="entry name" value="TNFR"/>
    <property type="match status" value="4"/>
</dbReference>
<evidence type="ECO:0000313" key="6">
    <source>
        <dbReference type="Proteomes" id="UP000018467"/>
    </source>
</evidence>
<organism evidence="5 6">
    <name type="scientific">Astyanax mexicanus</name>
    <name type="common">Blind cave fish</name>
    <name type="synonym">Astyanax fasciatus mexicanus</name>
    <dbReference type="NCBI Taxonomy" id="7994"/>
    <lineage>
        <taxon>Eukaryota</taxon>
        <taxon>Metazoa</taxon>
        <taxon>Chordata</taxon>
        <taxon>Craniata</taxon>
        <taxon>Vertebrata</taxon>
        <taxon>Euteleostomi</taxon>
        <taxon>Actinopterygii</taxon>
        <taxon>Neopterygii</taxon>
        <taxon>Teleostei</taxon>
        <taxon>Ostariophysi</taxon>
        <taxon>Characiformes</taxon>
        <taxon>Characoidei</taxon>
        <taxon>Acestrorhamphidae</taxon>
        <taxon>Acestrorhamphinae</taxon>
        <taxon>Astyanax</taxon>
    </lineage>
</organism>
<dbReference type="AlphaFoldDB" id="A0A3B1IBV7"/>
<accession>A0A3B1IBV7</accession>
<reference evidence="5" key="3">
    <citation type="submission" date="2025-08" db="UniProtKB">
        <authorList>
            <consortium name="Ensembl"/>
        </authorList>
    </citation>
    <scope>IDENTIFICATION</scope>
</reference>
<dbReference type="GeneTree" id="ENSGT00950000183126"/>
<keyword evidence="2" id="KW-0812">Transmembrane</keyword>
<dbReference type="SUPFAM" id="SSF57586">
    <property type="entry name" value="TNF receptor-like"/>
    <property type="match status" value="2"/>
</dbReference>
<comment type="caution">
    <text evidence="1">Lacks conserved residue(s) required for the propagation of feature annotation.</text>
</comment>
<feature type="signal peptide" evidence="3">
    <location>
        <begin position="1"/>
        <end position="25"/>
    </location>
</feature>
<name>A0A3B1IBV7_ASTMX</name>
<dbReference type="Bgee" id="ENSAMXG00000033584">
    <property type="expression patterns" value="Expressed in pharyngeal gill and 14 other cell types or tissues"/>
</dbReference>
<dbReference type="PANTHER" id="PTHR46838:SF1">
    <property type="entry name" value="TUMOR NECROSIS FACTOR RECEPTOR SUPERFAMILY MEMBER 14"/>
    <property type="match status" value="1"/>
</dbReference>
<evidence type="ECO:0000259" key="4">
    <source>
        <dbReference type="PROSITE" id="PS50050"/>
    </source>
</evidence>
<dbReference type="Proteomes" id="UP000018467">
    <property type="component" value="Unassembled WGS sequence"/>
</dbReference>
<dbReference type="PROSITE" id="PS50050">
    <property type="entry name" value="TNFR_NGFR_2"/>
    <property type="match status" value="1"/>
</dbReference>
<evidence type="ECO:0000256" key="1">
    <source>
        <dbReference type="PROSITE-ProRule" id="PRU00206"/>
    </source>
</evidence>
<dbReference type="Gene3D" id="2.10.50.10">
    <property type="entry name" value="Tumor Necrosis Factor Receptor, subunit A, domain 2"/>
    <property type="match status" value="3"/>
</dbReference>
<evidence type="ECO:0000256" key="3">
    <source>
        <dbReference type="SAM" id="SignalP"/>
    </source>
</evidence>
<dbReference type="PANTHER" id="PTHR46838">
    <property type="entry name" value="TUMOR NECROSIS FACTOR RECEPTOR SUPERFAMILY MEMBER 14"/>
    <property type="match status" value="1"/>
</dbReference>
<dbReference type="Pfam" id="PF00020">
    <property type="entry name" value="TNFR_c6"/>
    <property type="match status" value="1"/>
</dbReference>
<dbReference type="GO" id="GO:2000406">
    <property type="term" value="P:positive regulation of T cell migration"/>
    <property type="evidence" value="ECO:0007669"/>
    <property type="project" value="TreeGrafter"/>
</dbReference>
<evidence type="ECO:0000256" key="2">
    <source>
        <dbReference type="SAM" id="Phobius"/>
    </source>
</evidence>
<proteinExistence type="predicted"/>
<dbReference type="GO" id="GO:0002720">
    <property type="term" value="P:positive regulation of cytokine production involved in immune response"/>
    <property type="evidence" value="ECO:0007669"/>
    <property type="project" value="TreeGrafter"/>
</dbReference>
<dbReference type="GO" id="GO:0046642">
    <property type="term" value="P:negative regulation of alpha-beta T cell proliferation"/>
    <property type="evidence" value="ECO:0007669"/>
    <property type="project" value="TreeGrafter"/>
</dbReference>
<feature type="domain" description="TNFR-Cys" evidence="4">
    <location>
        <begin position="60"/>
        <end position="103"/>
    </location>
</feature>
<evidence type="ECO:0000313" key="5">
    <source>
        <dbReference type="Ensembl" id="ENSAMXP00000027317.1"/>
    </source>
</evidence>
<protein>
    <submittedName>
        <fullName evidence="5">Tumor necrosis factor receptor superfamily member 5-like</fullName>
    </submittedName>
</protein>
<feature type="chain" id="PRO_5017250769" evidence="3">
    <location>
        <begin position="26"/>
        <end position="277"/>
    </location>
</feature>
<keyword evidence="2" id="KW-1133">Transmembrane helix</keyword>
<sequence length="277" mass="30611">MESTTLIPLFCYLLGIHIILSYGCGQSEYRSEAGDCCPMCNLGMVVQRDCHGDYSTTCKPCSTGRTFMDQPNGLKQCFPCKSCDSQKGLYVWSSCTVMRNTQCKVVEGYYCTEFSGGECSSALKHRQCEPGEAIKTPGSEKSDTVCEACSSGFYSPLGINCTRWTDCSVRDEVQQREGSAVEDVQCVSKASRHRYSIIPAAASALILLLLLIILFIKPKNPEKSHKNHREVNRGDKRDCGLSEAVQETVSSSAHTESSVVRLNFFRKGNRETRSAQP</sequence>
<reference evidence="6" key="1">
    <citation type="submission" date="2013-03" db="EMBL/GenBank/DDBJ databases">
        <authorList>
            <person name="Jeffery W."/>
            <person name="Warren W."/>
            <person name="Wilson R.K."/>
        </authorList>
    </citation>
    <scope>NUCLEOTIDE SEQUENCE</scope>
    <source>
        <strain evidence="6">female</strain>
    </source>
</reference>
<reference evidence="6" key="2">
    <citation type="journal article" date="2014" name="Nat. Commun.">
        <title>The cavefish genome reveals candidate genes for eye loss.</title>
        <authorList>
            <person name="McGaugh S.E."/>
            <person name="Gross J.B."/>
            <person name="Aken B."/>
            <person name="Blin M."/>
            <person name="Borowsky R."/>
            <person name="Chalopin D."/>
            <person name="Hinaux H."/>
            <person name="Jeffery W.R."/>
            <person name="Keene A."/>
            <person name="Ma L."/>
            <person name="Minx P."/>
            <person name="Murphy D."/>
            <person name="O'Quin K.E."/>
            <person name="Retaux S."/>
            <person name="Rohner N."/>
            <person name="Searle S.M."/>
            <person name="Stahl B.A."/>
            <person name="Tabin C."/>
            <person name="Volff J.N."/>
            <person name="Yoshizawa M."/>
            <person name="Warren W.C."/>
        </authorList>
    </citation>
    <scope>NUCLEOTIDE SEQUENCE [LARGE SCALE GENOMIC DNA]</scope>
    <source>
        <strain evidence="6">female</strain>
    </source>
</reference>
<dbReference type="Ensembl" id="ENSAMXT00000052031.1">
    <property type="protein sequence ID" value="ENSAMXP00000027317.1"/>
    <property type="gene ID" value="ENSAMXG00000033584.1"/>
</dbReference>
<keyword evidence="3" id="KW-0732">Signal</keyword>
<reference evidence="5" key="4">
    <citation type="submission" date="2025-09" db="UniProtKB">
        <authorList>
            <consortium name="Ensembl"/>
        </authorList>
    </citation>
    <scope>IDENTIFICATION</scope>
</reference>